<dbReference type="KEGG" id="panc:E2636_12660"/>
<dbReference type="AlphaFoldDB" id="A0A4P7A0N0"/>
<accession>A0A4P7A0N0</accession>
<dbReference type="Gene3D" id="1.20.120.1870">
    <property type="entry name" value="Fic/DOC protein, Fido domain"/>
    <property type="match status" value="1"/>
</dbReference>
<dbReference type="InterPro" id="IPR053737">
    <property type="entry name" value="Type_II_TA_Toxin"/>
</dbReference>
<dbReference type="RefSeq" id="WP_134210518.1">
    <property type="nucleotide sequence ID" value="NZ_CP038015.1"/>
</dbReference>
<dbReference type="NCBIfam" id="TIGR01550">
    <property type="entry name" value="DOC_P1"/>
    <property type="match status" value="1"/>
</dbReference>
<dbReference type="GO" id="GO:0016301">
    <property type="term" value="F:kinase activity"/>
    <property type="evidence" value="ECO:0007669"/>
    <property type="project" value="InterPro"/>
</dbReference>
<evidence type="ECO:0000259" key="1">
    <source>
        <dbReference type="PROSITE" id="PS51459"/>
    </source>
</evidence>
<dbReference type="Proteomes" id="UP000294292">
    <property type="component" value="Chromosome"/>
</dbReference>
<dbReference type="EMBL" id="CP038015">
    <property type="protein sequence ID" value="QBP41949.1"/>
    <property type="molecule type" value="Genomic_DNA"/>
</dbReference>
<organism evidence="2 3">
    <name type="scientific">Paenisporosarcina antarctica</name>
    <dbReference type="NCBI Taxonomy" id="417367"/>
    <lineage>
        <taxon>Bacteria</taxon>
        <taxon>Bacillati</taxon>
        <taxon>Bacillota</taxon>
        <taxon>Bacilli</taxon>
        <taxon>Bacillales</taxon>
        <taxon>Caryophanaceae</taxon>
        <taxon>Paenisporosarcina</taxon>
    </lineage>
</organism>
<protein>
    <submittedName>
        <fullName evidence="2">Type II toxin-antitoxin system death-on-curing family toxin</fullName>
    </submittedName>
</protein>
<feature type="domain" description="Fido" evidence="1">
    <location>
        <begin position="6"/>
        <end position="134"/>
    </location>
</feature>
<name>A0A4P7A0N0_9BACL</name>
<dbReference type="InterPro" id="IPR003812">
    <property type="entry name" value="Fido"/>
</dbReference>
<keyword evidence="3" id="KW-1185">Reference proteome</keyword>
<dbReference type="Pfam" id="PF02661">
    <property type="entry name" value="Fic"/>
    <property type="match status" value="1"/>
</dbReference>
<dbReference type="PANTHER" id="PTHR39426:SF1">
    <property type="entry name" value="HOMOLOGY TO DEATH-ON-CURING PROTEIN OF PHAGE P1"/>
    <property type="match status" value="1"/>
</dbReference>
<dbReference type="PROSITE" id="PS51459">
    <property type="entry name" value="FIDO"/>
    <property type="match status" value="1"/>
</dbReference>
<proteinExistence type="predicted"/>
<evidence type="ECO:0000313" key="3">
    <source>
        <dbReference type="Proteomes" id="UP000294292"/>
    </source>
</evidence>
<gene>
    <name evidence="2" type="ORF">E2636_12660</name>
</gene>
<dbReference type="InterPro" id="IPR006440">
    <property type="entry name" value="Doc"/>
</dbReference>
<dbReference type="InterPro" id="IPR036597">
    <property type="entry name" value="Fido-like_dom_sf"/>
</dbReference>
<evidence type="ECO:0000313" key="2">
    <source>
        <dbReference type="EMBL" id="QBP41949.1"/>
    </source>
</evidence>
<sequence>MEAYKLKAREILMLYEYVMSETHDSSNAGVKDQDRFYLMLERPEKKLFGQEQFPNVFEKACVYLHSISTDHIFINGNKRTAAYVFITYLELHGHTFTMMKKNLEDYVVELTIHQKYKGNDAIKNMCEDLQEFID</sequence>
<dbReference type="OrthoDB" id="9802752at2"/>
<dbReference type="PANTHER" id="PTHR39426">
    <property type="entry name" value="HOMOLOGY TO DEATH-ON-CURING PROTEIN OF PHAGE P1"/>
    <property type="match status" value="1"/>
</dbReference>
<reference evidence="2 3" key="1">
    <citation type="submission" date="2019-03" db="EMBL/GenBank/DDBJ databases">
        <title>Complete genome sequence of Paenisporosarcina antarctica CGMCC 1.6503T.</title>
        <authorList>
            <person name="Rong J.-C."/>
            <person name="Chi N.-Y."/>
            <person name="Zhang Q.-F."/>
        </authorList>
    </citation>
    <scope>NUCLEOTIDE SEQUENCE [LARGE SCALE GENOMIC DNA]</scope>
    <source>
        <strain evidence="2 3">CGMCC 1.6503</strain>
    </source>
</reference>
<dbReference type="SUPFAM" id="SSF140931">
    <property type="entry name" value="Fic-like"/>
    <property type="match status" value="1"/>
</dbReference>